<comment type="caution">
    <text evidence="1">The sequence shown here is derived from an EMBL/GenBank/DDBJ whole genome shotgun (WGS) entry which is preliminary data.</text>
</comment>
<gene>
    <name evidence="1" type="ORF">JQ615_24810</name>
</gene>
<accession>A0ABS5FPB2</accession>
<reference evidence="2" key="1">
    <citation type="journal article" date="2021" name="ISME J.">
        <title>Evolutionary origin and ecological implication of a unique nif island in free-living Bradyrhizobium lineages.</title>
        <authorList>
            <person name="Tao J."/>
        </authorList>
    </citation>
    <scope>NUCLEOTIDE SEQUENCE [LARGE SCALE GENOMIC DNA]</scope>
    <source>
        <strain evidence="2">SZCCT0434</strain>
    </source>
</reference>
<proteinExistence type="predicted"/>
<name>A0ABS5FPB2_9BRAD</name>
<dbReference type="RefSeq" id="WP_212493823.1">
    <property type="nucleotide sequence ID" value="NZ_JAFCJH010000028.1"/>
</dbReference>
<evidence type="ECO:0000313" key="1">
    <source>
        <dbReference type="EMBL" id="MBR0798612.1"/>
    </source>
</evidence>
<protein>
    <submittedName>
        <fullName evidence="1">Uncharacterized protein</fullName>
    </submittedName>
</protein>
<organism evidence="1 2">
    <name type="scientific">Bradyrhizobium jicamae</name>
    <dbReference type="NCBI Taxonomy" id="280332"/>
    <lineage>
        <taxon>Bacteria</taxon>
        <taxon>Pseudomonadati</taxon>
        <taxon>Pseudomonadota</taxon>
        <taxon>Alphaproteobacteria</taxon>
        <taxon>Hyphomicrobiales</taxon>
        <taxon>Nitrobacteraceae</taxon>
        <taxon>Bradyrhizobium</taxon>
    </lineage>
</organism>
<sequence>MADVEIIDVAALEFDLRRFWQWGLCFELGARFIKPSVTAKFVQDNWDELYPELAEARLRKRHLDC</sequence>
<keyword evidence="2" id="KW-1185">Reference proteome</keyword>
<dbReference type="EMBL" id="JAFCJH010000028">
    <property type="protein sequence ID" value="MBR0798612.1"/>
    <property type="molecule type" value="Genomic_DNA"/>
</dbReference>
<dbReference type="Proteomes" id="UP001315278">
    <property type="component" value="Unassembled WGS sequence"/>
</dbReference>
<evidence type="ECO:0000313" key="2">
    <source>
        <dbReference type="Proteomes" id="UP001315278"/>
    </source>
</evidence>